<dbReference type="GO" id="GO:0005524">
    <property type="term" value="F:ATP binding"/>
    <property type="evidence" value="ECO:0007669"/>
    <property type="project" value="UniProtKB-KW"/>
</dbReference>
<accession>A0AAV5IPV6</accession>
<dbReference type="SUPFAM" id="SSF52540">
    <property type="entry name" value="P-loop containing nucleoside triphosphate hydrolases"/>
    <property type="match status" value="1"/>
</dbReference>
<comment type="caution">
    <text evidence="7">The sequence shown here is derived from an EMBL/GenBank/DDBJ whole genome shotgun (WGS) entry which is preliminary data.</text>
</comment>
<reference evidence="7 8" key="1">
    <citation type="journal article" date="2021" name="Commun. Biol.">
        <title>The genome of Shorea leprosula (Dipterocarpaceae) highlights the ecological relevance of drought in aseasonal tropical rainforests.</title>
        <authorList>
            <person name="Ng K.K.S."/>
            <person name="Kobayashi M.J."/>
            <person name="Fawcett J.A."/>
            <person name="Hatakeyama M."/>
            <person name="Paape T."/>
            <person name="Ng C.H."/>
            <person name="Ang C.C."/>
            <person name="Tnah L.H."/>
            <person name="Lee C.T."/>
            <person name="Nishiyama T."/>
            <person name="Sese J."/>
            <person name="O'Brien M.J."/>
            <person name="Copetti D."/>
            <person name="Mohd Noor M.I."/>
            <person name="Ong R.C."/>
            <person name="Putra M."/>
            <person name="Sireger I.Z."/>
            <person name="Indrioko S."/>
            <person name="Kosugi Y."/>
            <person name="Izuno A."/>
            <person name="Isagi Y."/>
            <person name="Lee S.L."/>
            <person name="Shimizu K.K."/>
        </authorList>
    </citation>
    <scope>NUCLEOTIDE SEQUENCE [LARGE SCALE GENOMIC DNA]</scope>
    <source>
        <strain evidence="7">214</strain>
    </source>
</reference>
<feature type="domain" description="DNA2/NAM7 helicase helicase" evidence="5">
    <location>
        <begin position="46"/>
        <end position="103"/>
    </location>
</feature>
<dbReference type="InterPro" id="IPR047187">
    <property type="entry name" value="SF1_C_Upf1"/>
</dbReference>
<evidence type="ECO:0000256" key="4">
    <source>
        <dbReference type="ARBA" id="ARBA00022840"/>
    </source>
</evidence>
<dbReference type="EMBL" id="BPVZ01000015">
    <property type="protein sequence ID" value="GKV00264.1"/>
    <property type="molecule type" value="Genomic_DNA"/>
</dbReference>
<dbReference type="CDD" id="cd18808">
    <property type="entry name" value="SF1_C_Upf1"/>
    <property type="match status" value="1"/>
</dbReference>
<feature type="domain" description="DNA2/NAM7 helicase-like C-terminal" evidence="6">
    <location>
        <begin position="111"/>
        <end position="308"/>
    </location>
</feature>
<evidence type="ECO:0000313" key="7">
    <source>
        <dbReference type="EMBL" id="GKV00264.1"/>
    </source>
</evidence>
<dbReference type="InterPro" id="IPR027417">
    <property type="entry name" value="P-loop_NTPase"/>
</dbReference>
<evidence type="ECO:0000259" key="5">
    <source>
        <dbReference type="Pfam" id="PF13086"/>
    </source>
</evidence>
<dbReference type="InterPro" id="IPR045055">
    <property type="entry name" value="DNA2/NAM7-like"/>
</dbReference>
<keyword evidence="1" id="KW-0547">Nucleotide-binding</keyword>
<keyword evidence="8" id="KW-1185">Reference proteome</keyword>
<dbReference type="Pfam" id="PF13087">
    <property type="entry name" value="AAA_12"/>
    <property type="match status" value="1"/>
</dbReference>
<dbReference type="FunFam" id="3.40.50.300:FF:000326">
    <property type="entry name" value="P-loop containing nucleoside triphosphate hydrolase"/>
    <property type="match status" value="1"/>
</dbReference>
<evidence type="ECO:0000313" key="8">
    <source>
        <dbReference type="Proteomes" id="UP001054252"/>
    </source>
</evidence>
<dbReference type="GO" id="GO:0004386">
    <property type="term" value="F:helicase activity"/>
    <property type="evidence" value="ECO:0007669"/>
    <property type="project" value="UniProtKB-KW"/>
</dbReference>
<keyword evidence="4" id="KW-0067">ATP-binding</keyword>
<evidence type="ECO:0000256" key="1">
    <source>
        <dbReference type="ARBA" id="ARBA00022741"/>
    </source>
</evidence>
<evidence type="ECO:0000259" key="6">
    <source>
        <dbReference type="Pfam" id="PF13087"/>
    </source>
</evidence>
<organism evidence="7 8">
    <name type="scientific">Rubroshorea leprosula</name>
    <dbReference type="NCBI Taxonomy" id="152421"/>
    <lineage>
        <taxon>Eukaryota</taxon>
        <taxon>Viridiplantae</taxon>
        <taxon>Streptophyta</taxon>
        <taxon>Embryophyta</taxon>
        <taxon>Tracheophyta</taxon>
        <taxon>Spermatophyta</taxon>
        <taxon>Magnoliopsida</taxon>
        <taxon>eudicotyledons</taxon>
        <taxon>Gunneridae</taxon>
        <taxon>Pentapetalae</taxon>
        <taxon>rosids</taxon>
        <taxon>malvids</taxon>
        <taxon>Malvales</taxon>
        <taxon>Dipterocarpaceae</taxon>
        <taxon>Rubroshorea</taxon>
    </lineage>
</organism>
<dbReference type="PANTHER" id="PTHR10887:SF522">
    <property type="entry name" value="P-LOOP CONTAINING NUCLEOSIDE TRIPHOSPHATE HYDROLASES SUPERFAMILY PROTEIN"/>
    <property type="match status" value="1"/>
</dbReference>
<dbReference type="InterPro" id="IPR041677">
    <property type="entry name" value="DNA2/NAM7_AAA_11"/>
</dbReference>
<dbReference type="Gene3D" id="3.40.50.300">
    <property type="entry name" value="P-loop containing nucleotide triphosphate hydrolases"/>
    <property type="match status" value="2"/>
</dbReference>
<keyword evidence="3" id="KW-0347">Helicase</keyword>
<keyword evidence="2" id="KW-0378">Hydrolase</keyword>
<evidence type="ECO:0000256" key="2">
    <source>
        <dbReference type="ARBA" id="ARBA00022801"/>
    </source>
</evidence>
<evidence type="ECO:0000256" key="3">
    <source>
        <dbReference type="ARBA" id="ARBA00022806"/>
    </source>
</evidence>
<dbReference type="InterPro" id="IPR041679">
    <property type="entry name" value="DNA2/NAM7-like_C"/>
</dbReference>
<dbReference type="Proteomes" id="UP001054252">
    <property type="component" value="Unassembled WGS sequence"/>
</dbReference>
<dbReference type="GO" id="GO:0005694">
    <property type="term" value="C:chromosome"/>
    <property type="evidence" value="ECO:0007669"/>
    <property type="project" value="UniProtKB-ARBA"/>
</dbReference>
<gene>
    <name evidence="7" type="ORF">SLEP1_g12983</name>
</gene>
<dbReference type="PANTHER" id="PTHR10887">
    <property type="entry name" value="DNA2/NAM7 HELICASE FAMILY"/>
    <property type="match status" value="1"/>
</dbReference>
<proteinExistence type="predicted"/>
<dbReference type="GO" id="GO:0016787">
    <property type="term" value="F:hydrolase activity"/>
    <property type="evidence" value="ECO:0007669"/>
    <property type="project" value="UniProtKB-KW"/>
</dbReference>
<dbReference type="AlphaFoldDB" id="A0AAV5IPV6"/>
<name>A0AAV5IPV6_9ROSI</name>
<dbReference type="Pfam" id="PF13086">
    <property type="entry name" value="AAA_11"/>
    <property type="match status" value="1"/>
</dbReference>
<sequence>MDKIAAKTSLINTVFSWSLQDVLNKNLYKSQVCILSNCLTFACRSVKYGSTTLHGAGEFDLLVIDEAAQLKECESTIPLQLPGLRHAILIGDELQLPAMVHSKIAEKAEFGRSLFERLVLLGQKKHLLNIQYRMHPSISLFPNREFYNNKIVDAPTVKDRSYVKHFLGGNMYGPYSFINVTYGKEQFDNGHSPKNMVEVAVVCEIVANLFKEFTLKKQKLSVGVISPYNAQVHEIEKKLGKKYARSVDSGFSISVRSVDGFQGGEEDVIIISTVRSNGNGSVGFLSNRRRANVALTRARHCCWIVGNEATLLKSGSIWKKLVTDAKERKCFYNADEDKRLTKAMTPASIKHEQSLSKSFTSLRITDET</sequence>
<protein>
    <submittedName>
        <fullName evidence="7">Uncharacterized protein</fullName>
    </submittedName>
</protein>